<dbReference type="PANTHER" id="PTHR30137:SF6">
    <property type="entry name" value="LUCIFERASE-LIKE MONOOXYGENASE"/>
    <property type="match status" value="1"/>
</dbReference>
<dbReference type="PANTHER" id="PTHR30137">
    <property type="entry name" value="LUCIFERASE-LIKE MONOOXYGENASE"/>
    <property type="match status" value="1"/>
</dbReference>
<feature type="domain" description="Luciferase-like" evidence="1">
    <location>
        <begin position="29"/>
        <end position="251"/>
    </location>
</feature>
<dbReference type="InterPro" id="IPR050766">
    <property type="entry name" value="Bact_Lucif_Oxidored"/>
</dbReference>
<accession>A0ABW3FS57</accession>
<dbReference type="InterPro" id="IPR011251">
    <property type="entry name" value="Luciferase-like_dom"/>
</dbReference>
<reference evidence="3" key="1">
    <citation type="journal article" date="2019" name="Int. J. Syst. Evol. Microbiol.">
        <title>The Global Catalogue of Microorganisms (GCM) 10K type strain sequencing project: providing services to taxonomists for standard genome sequencing and annotation.</title>
        <authorList>
            <consortium name="The Broad Institute Genomics Platform"/>
            <consortium name="The Broad Institute Genome Sequencing Center for Infectious Disease"/>
            <person name="Wu L."/>
            <person name="Ma J."/>
        </authorList>
    </citation>
    <scope>NUCLEOTIDE SEQUENCE [LARGE SCALE GENOMIC DNA]</scope>
    <source>
        <strain evidence="3">CCUG 56401</strain>
    </source>
</reference>
<dbReference type="EC" id="1.-.-.-" evidence="2"/>
<keyword evidence="3" id="KW-1185">Reference proteome</keyword>
<comment type="caution">
    <text evidence="2">The sequence shown here is derived from an EMBL/GenBank/DDBJ whole genome shotgun (WGS) entry which is preliminary data.</text>
</comment>
<dbReference type="Proteomes" id="UP001597018">
    <property type="component" value="Unassembled WGS sequence"/>
</dbReference>
<protein>
    <submittedName>
        <fullName evidence="2">LLM class flavin-dependent oxidoreductase</fullName>
        <ecNumber evidence="2">1.-.-.-</ecNumber>
    </submittedName>
</protein>
<dbReference type="SUPFAM" id="SSF51679">
    <property type="entry name" value="Bacterial luciferase-like"/>
    <property type="match status" value="1"/>
</dbReference>
<organism evidence="2 3">
    <name type="scientific">Saccharopolyspora rosea</name>
    <dbReference type="NCBI Taxonomy" id="524884"/>
    <lineage>
        <taxon>Bacteria</taxon>
        <taxon>Bacillati</taxon>
        <taxon>Actinomycetota</taxon>
        <taxon>Actinomycetes</taxon>
        <taxon>Pseudonocardiales</taxon>
        <taxon>Pseudonocardiaceae</taxon>
        <taxon>Saccharopolyspora</taxon>
    </lineage>
</organism>
<keyword evidence="2" id="KW-0560">Oxidoreductase</keyword>
<proteinExistence type="predicted"/>
<evidence type="ECO:0000259" key="1">
    <source>
        <dbReference type="Pfam" id="PF00296"/>
    </source>
</evidence>
<dbReference type="RefSeq" id="WP_263253797.1">
    <property type="nucleotide sequence ID" value="NZ_BAABLT010000006.1"/>
</dbReference>
<evidence type="ECO:0000313" key="3">
    <source>
        <dbReference type="Proteomes" id="UP001597018"/>
    </source>
</evidence>
<dbReference type="InterPro" id="IPR036661">
    <property type="entry name" value="Luciferase-like_sf"/>
</dbReference>
<evidence type="ECO:0000313" key="2">
    <source>
        <dbReference type="EMBL" id="MFD0920678.1"/>
    </source>
</evidence>
<dbReference type="Pfam" id="PF00296">
    <property type="entry name" value="Bac_luciferase"/>
    <property type="match status" value="1"/>
</dbReference>
<gene>
    <name evidence="2" type="ORF">ACFQ16_13065</name>
</gene>
<dbReference type="GO" id="GO:0016491">
    <property type="term" value="F:oxidoreductase activity"/>
    <property type="evidence" value="ECO:0007669"/>
    <property type="project" value="UniProtKB-KW"/>
</dbReference>
<dbReference type="EMBL" id="JBHTIW010000008">
    <property type="protein sequence ID" value="MFD0920678.1"/>
    <property type="molecule type" value="Genomic_DNA"/>
</dbReference>
<name>A0ABW3FS57_9PSEU</name>
<dbReference type="Gene3D" id="3.20.20.30">
    <property type="entry name" value="Luciferase-like domain"/>
    <property type="match status" value="1"/>
</dbReference>
<sequence length="290" mass="31228">MTVNGDAASARLGLIEYLDVTRGQDTRRRRRTAFASALLAEEIGYTRLWFPEYHDRGALSSNPVQLSAVVGSHTERIRVGTAVTLLRVRDPHLTAEDLCAAAAFCGDRLDVGFGRGNVGGAAAKALRHLHKDDQELETAVETVISVLDRGAEWIEPIGVPYQRWMHGAGGRSATLAGKLGFHYCHALFLNPDLDACVAQLETHRALAPPTARNAVALTLVANDDPAVAVLDAIRQPHFVNCAGTVADCASTVRNALRMTGADEAVIAELSRSPQDHHRALRAIHAEVVGR</sequence>